<evidence type="ECO:0000256" key="9">
    <source>
        <dbReference type="ARBA" id="ARBA00023128"/>
    </source>
</evidence>
<evidence type="ECO:0000256" key="4">
    <source>
        <dbReference type="ARBA" id="ARBA00022660"/>
    </source>
</evidence>
<keyword evidence="10 11" id="KW-0472">Membrane</keyword>
<gene>
    <name evidence="12" type="ORF">BDZ90DRAFT_248745</name>
</gene>
<evidence type="ECO:0000256" key="7">
    <source>
        <dbReference type="ARBA" id="ARBA00022982"/>
    </source>
</evidence>
<sequence length="102" mass="11410">MHPTSISHSGMPTGKKYMGWWGSMGGPQQKGITAYSISSNQQNIMGGAFRQYMIFGYKRLMAQLPYFGIPLAIGYGVYSWGVSRNHYLNSKAGHLEFGEHEE</sequence>
<accession>A0A316V0K6</accession>
<keyword evidence="6 11" id="KW-0999">Mitochondrion inner membrane</keyword>
<organism evidence="12 13">
    <name type="scientific">Jaminaea rosea</name>
    <dbReference type="NCBI Taxonomy" id="1569628"/>
    <lineage>
        <taxon>Eukaryota</taxon>
        <taxon>Fungi</taxon>
        <taxon>Dikarya</taxon>
        <taxon>Basidiomycota</taxon>
        <taxon>Ustilaginomycotina</taxon>
        <taxon>Exobasidiomycetes</taxon>
        <taxon>Microstromatales</taxon>
        <taxon>Microstromatales incertae sedis</taxon>
        <taxon>Jaminaea</taxon>
    </lineage>
</organism>
<dbReference type="AlphaFoldDB" id="A0A316V0K6"/>
<dbReference type="GO" id="GO:0045275">
    <property type="term" value="C:respiratory chain complex III"/>
    <property type="evidence" value="ECO:0007669"/>
    <property type="project" value="UniProtKB-UniRule"/>
</dbReference>
<dbReference type="GeneID" id="37029456"/>
<evidence type="ECO:0000313" key="13">
    <source>
        <dbReference type="Proteomes" id="UP000245884"/>
    </source>
</evidence>
<dbReference type="RefSeq" id="XP_025365699.1">
    <property type="nucleotide sequence ID" value="XM_025507633.1"/>
</dbReference>
<feature type="transmembrane region" description="Helical" evidence="11">
    <location>
        <begin position="60"/>
        <end position="78"/>
    </location>
</feature>
<name>A0A316V0K6_9BASI</name>
<keyword evidence="9 11" id="KW-0496">Mitochondrion</keyword>
<keyword evidence="13" id="KW-1185">Reference proteome</keyword>
<comment type="subcellular location">
    <subcellularLocation>
        <location evidence="1 11">Mitochondrion inner membrane</location>
        <topology evidence="1 11">Single-pass membrane protein</topology>
    </subcellularLocation>
</comment>
<evidence type="ECO:0000256" key="2">
    <source>
        <dbReference type="ARBA" id="ARBA00007668"/>
    </source>
</evidence>
<evidence type="ECO:0000256" key="5">
    <source>
        <dbReference type="ARBA" id="ARBA00022692"/>
    </source>
</evidence>
<evidence type="ECO:0000256" key="8">
    <source>
        <dbReference type="ARBA" id="ARBA00022989"/>
    </source>
</evidence>
<dbReference type="STRING" id="1569628.A0A316V0K6"/>
<dbReference type="OrthoDB" id="6683853at2759"/>
<dbReference type="EMBL" id="KZ819662">
    <property type="protein sequence ID" value="PWN31087.1"/>
    <property type="molecule type" value="Genomic_DNA"/>
</dbReference>
<evidence type="ECO:0000256" key="3">
    <source>
        <dbReference type="ARBA" id="ARBA00022448"/>
    </source>
</evidence>
<keyword evidence="7 11" id="KW-0249">Electron transport</keyword>
<evidence type="ECO:0000256" key="11">
    <source>
        <dbReference type="RuleBase" id="RU368118"/>
    </source>
</evidence>
<proteinExistence type="inferred from homology"/>
<dbReference type="Proteomes" id="UP000245884">
    <property type="component" value="Unassembled WGS sequence"/>
</dbReference>
<dbReference type="GO" id="GO:0006122">
    <property type="term" value="P:mitochondrial electron transport, ubiquinol to cytochrome c"/>
    <property type="evidence" value="ECO:0007669"/>
    <property type="project" value="UniProtKB-UniRule"/>
</dbReference>
<keyword evidence="4 11" id="KW-0679">Respiratory chain</keyword>
<protein>
    <recommendedName>
        <fullName evidence="11">Cytochrome b-c1 complex subunit 8</fullName>
    </recommendedName>
    <alternativeName>
        <fullName evidence="11">Complex III subunit 8</fullName>
    </alternativeName>
</protein>
<evidence type="ECO:0000256" key="6">
    <source>
        <dbReference type="ARBA" id="ARBA00022792"/>
    </source>
</evidence>
<dbReference type="SUPFAM" id="SSF81508">
    <property type="entry name" value="Ubiquinone-binding protein QP-C of cytochrome bc1 complex (Ubiquinol-cytochrome c reductase)"/>
    <property type="match status" value="1"/>
</dbReference>
<keyword evidence="3 11" id="KW-0813">Transport</keyword>
<dbReference type="InterPro" id="IPR036642">
    <property type="entry name" value="Cyt_bc1_su8_sf"/>
</dbReference>
<evidence type="ECO:0000313" key="12">
    <source>
        <dbReference type="EMBL" id="PWN31087.1"/>
    </source>
</evidence>
<comment type="similarity">
    <text evidence="2 11">Belongs to the UQCRQ/QCR8 family.</text>
</comment>
<dbReference type="Pfam" id="PF02939">
    <property type="entry name" value="UcrQ"/>
    <property type="match status" value="1"/>
</dbReference>
<keyword evidence="5 11" id="KW-0812">Transmembrane</keyword>
<dbReference type="InterPro" id="IPR004205">
    <property type="entry name" value="Cyt_bc1_su8"/>
</dbReference>
<dbReference type="PANTHER" id="PTHR12119">
    <property type="entry name" value="UBIQUINOL-CYTOCHROME C REDUCTASE COMPLEX UBIQUINONE-BINDING PROTEIN QP-C"/>
    <property type="match status" value="1"/>
</dbReference>
<reference evidence="12 13" key="1">
    <citation type="journal article" date="2018" name="Mol. Biol. Evol.">
        <title>Broad Genomic Sampling Reveals a Smut Pathogenic Ancestry of the Fungal Clade Ustilaginomycotina.</title>
        <authorList>
            <person name="Kijpornyongpan T."/>
            <person name="Mondo S.J."/>
            <person name="Barry K."/>
            <person name="Sandor L."/>
            <person name="Lee J."/>
            <person name="Lipzen A."/>
            <person name="Pangilinan J."/>
            <person name="LaButti K."/>
            <person name="Hainaut M."/>
            <person name="Henrissat B."/>
            <person name="Grigoriev I.V."/>
            <person name="Spatafora J.W."/>
            <person name="Aime M.C."/>
        </authorList>
    </citation>
    <scope>NUCLEOTIDE SEQUENCE [LARGE SCALE GENOMIC DNA]</scope>
    <source>
        <strain evidence="12 13">MCA 5214</strain>
    </source>
</reference>
<evidence type="ECO:0000256" key="1">
    <source>
        <dbReference type="ARBA" id="ARBA00004434"/>
    </source>
</evidence>
<keyword evidence="8 11" id="KW-1133">Transmembrane helix</keyword>
<dbReference type="PANTHER" id="PTHR12119:SF2">
    <property type="entry name" value="CYTOCHROME B-C1 COMPLEX SUBUNIT 8"/>
    <property type="match status" value="1"/>
</dbReference>
<dbReference type="GO" id="GO:0005743">
    <property type="term" value="C:mitochondrial inner membrane"/>
    <property type="evidence" value="ECO:0007669"/>
    <property type="project" value="UniProtKB-SubCell"/>
</dbReference>
<dbReference type="Gene3D" id="1.20.5.210">
    <property type="entry name" value="Cytochrome b-c1 complex subunit 8"/>
    <property type="match status" value="1"/>
</dbReference>
<comment type="subunit">
    <text evidence="11">Component of the ubiquinol-cytochrome c oxidoreductase (cytochrome b-c1 complex, complex III, CIII), a multisubunit enzyme composed of 3 respiratory subunits cytochrome b, cytochrome c1 and Rieske protein, 2 core protein subunits, and additional low-molecular weight protein subunits. The complex exists as an obligatory dimer and forms supercomplexes (SCs) in the inner mitochondrial membrane with cytochrome c oxidase (complex IV, CIV).</text>
</comment>
<comment type="function">
    <text evidence="11">Component of the ubiquinol-cytochrome c oxidoreductase, a multisubunit transmembrane complex that is part of the mitochondrial electron transport chain which drives oxidative phosphorylation. The complex plays an important role in the uptake of multiple carbon sources present in different host niches.</text>
</comment>
<evidence type="ECO:0000256" key="10">
    <source>
        <dbReference type="ARBA" id="ARBA00023136"/>
    </source>
</evidence>